<dbReference type="PROSITE" id="PS01031">
    <property type="entry name" value="SHSP"/>
    <property type="match status" value="1"/>
</dbReference>
<feature type="compositionally biased region" description="Polar residues" evidence="3">
    <location>
        <begin position="210"/>
        <end position="222"/>
    </location>
</feature>
<evidence type="ECO:0000259" key="4">
    <source>
        <dbReference type="PROSITE" id="PS01031"/>
    </source>
</evidence>
<accession>A0AAD6USZ0</accession>
<dbReference type="CDD" id="cd06464">
    <property type="entry name" value="ACD_sHsps-like"/>
    <property type="match status" value="1"/>
</dbReference>
<proteinExistence type="inferred from homology"/>
<evidence type="ECO:0000256" key="2">
    <source>
        <dbReference type="RuleBase" id="RU003616"/>
    </source>
</evidence>
<sequence>MPTMNASTPHAALRLHDDGHQRILNLLDALQSGRLRIVDRPSLNSNTVFCPRMEVFDDPAAPTVVATFELPGVKSADLSIGVKDDVLVVRGQRACRHAYGRRLPVNRRHPSLRGLAQANDADADQEDHDAQALARRAEYTKLFPWRELRYGYFRRSVRLPRGVNGSCITATLADGLLVVRWPRASRSGCVAKSDTEKEEDSDIPACMGTHPQTCADPNSGSHSDNKFP</sequence>
<dbReference type="Gene3D" id="2.60.40.790">
    <property type="match status" value="1"/>
</dbReference>
<comment type="similarity">
    <text evidence="1 2">Belongs to the small heat shock protein (HSP20) family.</text>
</comment>
<dbReference type="InterPro" id="IPR008978">
    <property type="entry name" value="HSP20-like_chaperone"/>
</dbReference>
<evidence type="ECO:0000313" key="5">
    <source>
        <dbReference type="EMBL" id="KAJ7193791.1"/>
    </source>
</evidence>
<dbReference type="Pfam" id="PF00011">
    <property type="entry name" value="HSP20"/>
    <property type="match status" value="1"/>
</dbReference>
<comment type="caution">
    <text evidence="5">The sequence shown here is derived from an EMBL/GenBank/DDBJ whole genome shotgun (WGS) entry which is preliminary data.</text>
</comment>
<feature type="domain" description="SHSP" evidence="4">
    <location>
        <begin position="44"/>
        <end position="198"/>
    </location>
</feature>
<protein>
    <recommendedName>
        <fullName evidence="4">SHSP domain-containing protein</fullName>
    </recommendedName>
</protein>
<name>A0AAD6USZ0_9AGAR</name>
<keyword evidence="6" id="KW-1185">Reference proteome</keyword>
<dbReference type="Proteomes" id="UP001219525">
    <property type="component" value="Unassembled WGS sequence"/>
</dbReference>
<evidence type="ECO:0000256" key="1">
    <source>
        <dbReference type="PROSITE-ProRule" id="PRU00285"/>
    </source>
</evidence>
<dbReference type="AlphaFoldDB" id="A0AAD6USZ0"/>
<dbReference type="SUPFAM" id="SSF49764">
    <property type="entry name" value="HSP20-like chaperones"/>
    <property type="match status" value="1"/>
</dbReference>
<feature type="region of interest" description="Disordered" evidence="3">
    <location>
        <begin position="190"/>
        <end position="228"/>
    </location>
</feature>
<reference evidence="5" key="1">
    <citation type="submission" date="2023-03" db="EMBL/GenBank/DDBJ databases">
        <title>Massive genome expansion in bonnet fungi (Mycena s.s.) driven by repeated elements and novel gene families across ecological guilds.</title>
        <authorList>
            <consortium name="Lawrence Berkeley National Laboratory"/>
            <person name="Harder C.B."/>
            <person name="Miyauchi S."/>
            <person name="Viragh M."/>
            <person name="Kuo A."/>
            <person name="Thoen E."/>
            <person name="Andreopoulos B."/>
            <person name="Lu D."/>
            <person name="Skrede I."/>
            <person name="Drula E."/>
            <person name="Henrissat B."/>
            <person name="Morin E."/>
            <person name="Kohler A."/>
            <person name="Barry K."/>
            <person name="LaButti K."/>
            <person name="Morin E."/>
            <person name="Salamov A."/>
            <person name="Lipzen A."/>
            <person name="Mereny Z."/>
            <person name="Hegedus B."/>
            <person name="Baldrian P."/>
            <person name="Stursova M."/>
            <person name="Weitz H."/>
            <person name="Taylor A."/>
            <person name="Grigoriev I.V."/>
            <person name="Nagy L.G."/>
            <person name="Martin F."/>
            <person name="Kauserud H."/>
        </authorList>
    </citation>
    <scope>NUCLEOTIDE SEQUENCE</scope>
    <source>
        <strain evidence="5">9144</strain>
    </source>
</reference>
<evidence type="ECO:0000256" key="3">
    <source>
        <dbReference type="SAM" id="MobiDB-lite"/>
    </source>
</evidence>
<gene>
    <name evidence="5" type="ORF">GGX14DRAFT_587584</name>
</gene>
<dbReference type="EMBL" id="JARJCW010000104">
    <property type="protein sequence ID" value="KAJ7193791.1"/>
    <property type="molecule type" value="Genomic_DNA"/>
</dbReference>
<dbReference type="InterPro" id="IPR002068">
    <property type="entry name" value="A-crystallin/Hsp20_dom"/>
</dbReference>
<organism evidence="5 6">
    <name type="scientific">Mycena pura</name>
    <dbReference type="NCBI Taxonomy" id="153505"/>
    <lineage>
        <taxon>Eukaryota</taxon>
        <taxon>Fungi</taxon>
        <taxon>Dikarya</taxon>
        <taxon>Basidiomycota</taxon>
        <taxon>Agaricomycotina</taxon>
        <taxon>Agaricomycetes</taxon>
        <taxon>Agaricomycetidae</taxon>
        <taxon>Agaricales</taxon>
        <taxon>Marasmiineae</taxon>
        <taxon>Mycenaceae</taxon>
        <taxon>Mycena</taxon>
    </lineage>
</organism>
<evidence type="ECO:0000313" key="6">
    <source>
        <dbReference type="Proteomes" id="UP001219525"/>
    </source>
</evidence>